<reference evidence="2 3" key="1">
    <citation type="journal article" date="2012" name="PLoS Pathog.">
        <title>Diverse lifestyles and strategies of plant pathogenesis encoded in the genomes of eighteen Dothideomycetes fungi.</title>
        <authorList>
            <person name="Ohm R.A."/>
            <person name="Feau N."/>
            <person name="Henrissat B."/>
            <person name="Schoch C.L."/>
            <person name="Horwitz B.A."/>
            <person name="Barry K.W."/>
            <person name="Condon B.J."/>
            <person name="Copeland A.C."/>
            <person name="Dhillon B."/>
            <person name="Glaser F."/>
            <person name="Hesse C.N."/>
            <person name="Kosti I."/>
            <person name="LaButti K."/>
            <person name="Lindquist E.A."/>
            <person name="Lucas S."/>
            <person name="Salamov A.A."/>
            <person name="Bradshaw R.E."/>
            <person name="Ciuffetti L."/>
            <person name="Hamelin R.C."/>
            <person name="Kema G.H.J."/>
            <person name="Lawrence C."/>
            <person name="Scott J.A."/>
            <person name="Spatafora J.W."/>
            <person name="Turgeon B.G."/>
            <person name="de Wit P.J.G.M."/>
            <person name="Zhong S."/>
            <person name="Goodwin S.B."/>
            <person name="Grigoriev I.V."/>
        </authorList>
    </citation>
    <scope>NUCLEOTIDE SEQUENCE [LARGE SCALE GENOMIC DNA]</scope>
    <source>
        <strain evidence="3">28A</strain>
    </source>
</reference>
<gene>
    <name evidence="2" type="ORF">SETTUDRAFT_132436</name>
</gene>
<feature type="transmembrane region" description="Helical" evidence="1">
    <location>
        <begin position="111"/>
        <end position="134"/>
    </location>
</feature>
<dbReference type="OrthoDB" id="4435015at2759"/>
<keyword evidence="1" id="KW-0472">Membrane</keyword>
<protein>
    <submittedName>
        <fullName evidence="2">Uncharacterized protein</fullName>
    </submittedName>
</protein>
<dbReference type="HOGENOM" id="CLU_1586192_0_0_1"/>
<name>R0KBK6_EXST2</name>
<dbReference type="Proteomes" id="UP000016935">
    <property type="component" value="Unassembled WGS sequence"/>
</dbReference>
<proteinExistence type="predicted"/>
<sequence length="170" mass="19025">MSRTPLLPSYDSATQRAPYEREEALAHLGAEFRSRTTLDVLCMIVFPGTAITATVWATRSGTAAPKVPLDTVPTLPYFASLFLVLSFSLWAGYLISIAYDAARVPRLLRQIVVGVSSGGKLALAVVHGLIWVGYRQFFAEWRQPNWVIVFLAVQSWWDVLLFVVCWYLLS</sequence>
<dbReference type="GeneID" id="19396154"/>
<organism evidence="2 3">
    <name type="scientific">Exserohilum turcicum (strain 28A)</name>
    <name type="common">Northern leaf blight fungus</name>
    <name type="synonym">Setosphaeria turcica</name>
    <dbReference type="NCBI Taxonomy" id="671987"/>
    <lineage>
        <taxon>Eukaryota</taxon>
        <taxon>Fungi</taxon>
        <taxon>Dikarya</taxon>
        <taxon>Ascomycota</taxon>
        <taxon>Pezizomycotina</taxon>
        <taxon>Dothideomycetes</taxon>
        <taxon>Pleosporomycetidae</taxon>
        <taxon>Pleosporales</taxon>
        <taxon>Pleosporineae</taxon>
        <taxon>Pleosporaceae</taxon>
        <taxon>Exserohilum</taxon>
    </lineage>
</organism>
<evidence type="ECO:0000313" key="2">
    <source>
        <dbReference type="EMBL" id="EOA85597.1"/>
    </source>
</evidence>
<feature type="transmembrane region" description="Helical" evidence="1">
    <location>
        <begin position="77"/>
        <end position="99"/>
    </location>
</feature>
<dbReference type="RefSeq" id="XP_008026802.1">
    <property type="nucleotide sequence ID" value="XM_008028611.1"/>
</dbReference>
<dbReference type="EMBL" id="KB908670">
    <property type="protein sequence ID" value="EOA85597.1"/>
    <property type="molecule type" value="Genomic_DNA"/>
</dbReference>
<reference evidence="2 3" key="2">
    <citation type="journal article" date="2013" name="PLoS Genet.">
        <title>Comparative genome structure, secondary metabolite, and effector coding capacity across Cochliobolus pathogens.</title>
        <authorList>
            <person name="Condon B.J."/>
            <person name="Leng Y."/>
            <person name="Wu D."/>
            <person name="Bushley K.E."/>
            <person name="Ohm R.A."/>
            <person name="Otillar R."/>
            <person name="Martin J."/>
            <person name="Schackwitz W."/>
            <person name="Grimwood J."/>
            <person name="MohdZainudin N."/>
            <person name="Xue C."/>
            <person name="Wang R."/>
            <person name="Manning V.A."/>
            <person name="Dhillon B."/>
            <person name="Tu Z.J."/>
            <person name="Steffenson B.J."/>
            <person name="Salamov A."/>
            <person name="Sun H."/>
            <person name="Lowry S."/>
            <person name="LaButti K."/>
            <person name="Han J."/>
            <person name="Copeland A."/>
            <person name="Lindquist E."/>
            <person name="Barry K."/>
            <person name="Schmutz J."/>
            <person name="Baker S.E."/>
            <person name="Ciuffetti L.M."/>
            <person name="Grigoriev I.V."/>
            <person name="Zhong S."/>
            <person name="Turgeon B.G."/>
        </authorList>
    </citation>
    <scope>NUCLEOTIDE SEQUENCE [LARGE SCALE GENOMIC DNA]</scope>
    <source>
        <strain evidence="3">28A</strain>
    </source>
</reference>
<evidence type="ECO:0000256" key="1">
    <source>
        <dbReference type="SAM" id="Phobius"/>
    </source>
</evidence>
<evidence type="ECO:0000313" key="3">
    <source>
        <dbReference type="Proteomes" id="UP000016935"/>
    </source>
</evidence>
<dbReference type="AlphaFoldDB" id="R0KBK6"/>
<dbReference type="STRING" id="671987.R0KBK6"/>
<accession>R0KBK6</accession>
<feature type="transmembrane region" description="Helical" evidence="1">
    <location>
        <begin position="146"/>
        <end position="169"/>
    </location>
</feature>
<keyword evidence="3" id="KW-1185">Reference proteome</keyword>
<keyword evidence="1" id="KW-0812">Transmembrane</keyword>
<keyword evidence="1" id="KW-1133">Transmembrane helix</keyword>
<feature type="transmembrane region" description="Helical" evidence="1">
    <location>
        <begin position="38"/>
        <end position="57"/>
    </location>
</feature>